<evidence type="ECO:0008006" key="4">
    <source>
        <dbReference type="Google" id="ProtNLM"/>
    </source>
</evidence>
<organism evidence="2 3">
    <name type="scientific">Agrococcus casei LMG 22410</name>
    <dbReference type="NCBI Taxonomy" id="1255656"/>
    <lineage>
        <taxon>Bacteria</taxon>
        <taxon>Bacillati</taxon>
        <taxon>Actinomycetota</taxon>
        <taxon>Actinomycetes</taxon>
        <taxon>Micrococcales</taxon>
        <taxon>Microbacteriaceae</taxon>
        <taxon>Agrococcus</taxon>
    </lineage>
</organism>
<feature type="region of interest" description="Disordered" evidence="1">
    <location>
        <begin position="1"/>
        <end position="55"/>
    </location>
</feature>
<dbReference type="GeneID" id="303173713"/>
<protein>
    <recommendedName>
        <fullName evidence="4">DUF3027 domain-containing protein</fullName>
    </recommendedName>
</protein>
<accession>A0A1R4GCP9</accession>
<evidence type="ECO:0000313" key="2">
    <source>
        <dbReference type="EMBL" id="SJM65903.1"/>
    </source>
</evidence>
<sequence>MTSTHDSGDGLAVDDSQLDTMPLLPEQKADADAAEPQPEQAEAAEPETAPAGPAAVFEPVAATPTLQQLQLSQQALDEIAPAGAVREVHDALQIGEQVVAIRYASNLDAYPDWLWTASLATVDPENPTVLELALLPTEPSLLAPAWVPWADRLADYLASQEADEADEDSDDDDSDEHDDHDDFDDDEHFAPDDHDGDDSDDDDTDEADEWEDDDS</sequence>
<dbReference type="InterPro" id="IPR021391">
    <property type="entry name" value="DUF3027"/>
</dbReference>
<dbReference type="Pfam" id="PF11228">
    <property type="entry name" value="DUF3027"/>
    <property type="match status" value="1"/>
</dbReference>
<dbReference type="Proteomes" id="UP000195787">
    <property type="component" value="Unassembled WGS sequence"/>
</dbReference>
<feature type="compositionally biased region" description="Low complexity" evidence="1">
    <location>
        <begin position="34"/>
        <end position="55"/>
    </location>
</feature>
<evidence type="ECO:0000313" key="3">
    <source>
        <dbReference type="Proteomes" id="UP000195787"/>
    </source>
</evidence>
<dbReference type="RefSeq" id="WP_159456971.1">
    <property type="nucleotide sequence ID" value="NZ_FUHU01000043.1"/>
</dbReference>
<name>A0A1R4GCP9_9MICO</name>
<dbReference type="EMBL" id="FUHU01000043">
    <property type="protein sequence ID" value="SJM65903.1"/>
    <property type="molecule type" value="Genomic_DNA"/>
</dbReference>
<dbReference type="OrthoDB" id="3210158at2"/>
<reference evidence="2 3" key="1">
    <citation type="submission" date="2017-02" db="EMBL/GenBank/DDBJ databases">
        <authorList>
            <person name="Peterson S.W."/>
        </authorList>
    </citation>
    <scope>NUCLEOTIDE SEQUENCE [LARGE SCALE GENOMIC DNA]</scope>
    <source>
        <strain evidence="2 3">LMG 22410</strain>
    </source>
</reference>
<feature type="region of interest" description="Disordered" evidence="1">
    <location>
        <begin position="159"/>
        <end position="215"/>
    </location>
</feature>
<feature type="compositionally biased region" description="Acidic residues" evidence="1">
    <location>
        <begin position="161"/>
        <end position="187"/>
    </location>
</feature>
<gene>
    <name evidence="2" type="ORF">CZ674_10875</name>
</gene>
<proteinExistence type="predicted"/>
<dbReference type="AlphaFoldDB" id="A0A1R4GCP9"/>
<keyword evidence="3" id="KW-1185">Reference proteome</keyword>
<evidence type="ECO:0000256" key="1">
    <source>
        <dbReference type="SAM" id="MobiDB-lite"/>
    </source>
</evidence>
<feature type="compositionally biased region" description="Acidic residues" evidence="1">
    <location>
        <begin position="194"/>
        <end position="215"/>
    </location>
</feature>